<evidence type="ECO:0000313" key="4">
    <source>
        <dbReference type="EMBL" id="RYR79740.1"/>
    </source>
</evidence>
<feature type="compositionally biased region" description="Basic and acidic residues" evidence="2">
    <location>
        <begin position="76"/>
        <end position="86"/>
    </location>
</feature>
<feature type="compositionally biased region" description="Polar residues" evidence="2">
    <location>
        <begin position="355"/>
        <end position="364"/>
    </location>
</feature>
<dbReference type="InterPro" id="IPR000477">
    <property type="entry name" value="RT_dom"/>
</dbReference>
<dbReference type="PANTHER" id="PTHR24559">
    <property type="entry name" value="TRANSPOSON TY3-I GAG-POL POLYPROTEIN"/>
    <property type="match status" value="1"/>
</dbReference>
<feature type="compositionally biased region" description="Basic and acidic residues" evidence="2">
    <location>
        <begin position="39"/>
        <end position="57"/>
    </location>
</feature>
<dbReference type="SUPFAM" id="SSF50630">
    <property type="entry name" value="Acid proteases"/>
    <property type="match status" value="1"/>
</dbReference>
<dbReference type="InterPro" id="IPR043502">
    <property type="entry name" value="DNA/RNA_pol_sf"/>
</dbReference>
<evidence type="ECO:0000256" key="2">
    <source>
        <dbReference type="SAM" id="MobiDB-lite"/>
    </source>
</evidence>
<feature type="region of interest" description="Disordered" evidence="2">
    <location>
        <begin position="467"/>
        <end position="502"/>
    </location>
</feature>
<keyword evidence="1" id="KW-0378">Hydrolase</keyword>
<protein>
    <recommendedName>
        <fullName evidence="3">Peptidase A2 domain-containing protein</fullName>
    </recommendedName>
</protein>
<dbReference type="CDD" id="cd01647">
    <property type="entry name" value="RT_LTR"/>
    <property type="match status" value="1"/>
</dbReference>
<evidence type="ECO:0000256" key="1">
    <source>
        <dbReference type="ARBA" id="ARBA00022801"/>
    </source>
</evidence>
<organism evidence="4 5">
    <name type="scientific">Arachis hypogaea</name>
    <name type="common">Peanut</name>
    <dbReference type="NCBI Taxonomy" id="3818"/>
    <lineage>
        <taxon>Eukaryota</taxon>
        <taxon>Viridiplantae</taxon>
        <taxon>Streptophyta</taxon>
        <taxon>Embryophyta</taxon>
        <taxon>Tracheophyta</taxon>
        <taxon>Spermatophyta</taxon>
        <taxon>Magnoliopsida</taxon>
        <taxon>eudicotyledons</taxon>
        <taxon>Gunneridae</taxon>
        <taxon>Pentapetalae</taxon>
        <taxon>rosids</taxon>
        <taxon>fabids</taxon>
        <taxon>Fabales</taxon>
        <taxon>Fabaceae</taxon>
        <taxon>Papilionoideae</taxon>
        <taxon>50 kb inversion clade</taxon>
        <taxon>dalbergioids sensu lato</taxon>
        <taxon>Dalbergieae</taxon>
        <taxon>Pterocarpus clade</taxon>
        <taxon>Arachis</taxon>
    </lineage>
</organism>
<keyword evidence="5" id="KW-1185">Reference proteome</keyword>
<dbReference type="AlphaFoldDB" id="A0A445EWF1"/>
<dbReference type="CDD" id="cd00303">
    <property type="entry name" value="retropepsin_like"/>
    <property type="match status" value="1"/>
</dbReference>
<feature type="compositionally biased region" description="Basic and acidic residues" evidence="2">
    <location>
        <begin position="136"/>
        <end position="162"/>
    </location>
</feature>
<dbReference type="InterPro" id="IPR001995">
    <property type="entry name" value="Peptidase_A2_cat"/>
</dbReference>
<dbReference type="Pfam" id="PF00078">
    <property type="entry name" value="RVT_1"/>
    <property type="match status" value="1"/>
</dbReference>
<gene>
    <name evidence="4" type="ORF">Ahy_A01g004547</name>
</gene>
<sequence>MEGILEENPSSQDDSQPRRPASEHQEVTNQARVASTIHHTNEHVVTDPRHPEKARDKAAQIIQDLCLRVQELEGKLTNREKHDNEHGSQATSRSRSHRGRSPTRQHDIRDGRSISCNHRHEKSPERRYNKKHHRSASRDLSRQHDSDEDRRYRNTKRTRNDHTIMGATPFTERILRAKLPKGFDKPIDMKYNGTKDPQEHLTAFEARMNLEGAADAVRCRAFLVTLAGPAIKWFNALPNGSIASFHDIARKFMAQFTTRITKAKHPISLLGVTQKQEESTRKYLDRFNDECLTVDGLTDSVASLCLTNGLMNEDFRKHLTTKPVWTMHEIQNVAKDYINDEKVSQIVAANKRQHATAQQGNSAPRHNPTPKENQRDHPRPANQPPRIGKFSNYTPLTTPITEIYHQIVDRGIIPKARQLKERTGGNKTLYCDYHRGYSHKTQDCFDLKDALEQDIRDGKLPEFAKIIREPRRAERDKSPEREGRNPRTQKLPPRESPEEDPTIIVNVITGKDIPSKSKLSMKKDLKVMAVRNQAPITAADNTITFLPEDCQHGTSAEDAPFVISARIRTGLVRRILVDTGADSNILFRGAFDKLGLRNDNLQTHRHDVTGLGDNFLKPNGSITLPITIGTSNQKKTILSEFVVLKDSTTYNVILGRKTINDFSAVIFTKYLLMKFRTDDGSVGTIHGNREVAAECDNTSLALRKKSRDAAGIFLADLDARQDGQPRPEPEGDMEKLQIGPTKEEYTFINKNLPYDLKEELSQLPKQNRDLFAFTPADMPGINPDLMSHHLAVDPKAKPVAQRRRKMSPDRAAEVKNQVKALLEANFIRELPYTTWLANVVLVRKYNGKWRMCVDYTDLNKACPKDAFPLPNIDGLVDAASGHRYLSFMDAYSGYNQIPMHRPDEEKTAFITPDGTYCYTVMPFGLKNAGATYQRLVNKIF</sequence>
<feature type="domain" description="Peptidase A2" evidence="3">
    <location>
        <begin position="573"/>
        <end position="658"/>
    </location>
</feature>
<dbReference type="Pfam" id="PF03732">
    <property type="entry name" value="Retrotrans_gag"/>
    <property type="match status" value="1"/>
</dbReference>
<feature type="compositionally biased region" description="Basic and acidic residues" evidence="2">
    <location>
        <begin position="15"/>
        <end position="26"/>
    </location>
</feature>
<dbReference type="EMBL" id="SDMP01000001">
    <property type="protein sequence ID" value="RYR79740.1"/>
    <property type="molecule type" value="Genomic_DNA"/>
</dbReference>
<feature type="region of interest" description="Disordered" evidence="2">
    <location>
        <begin position="1"/>
        <end position="57"/>
    </location>
</feature>
<dbReference type="PROSITE" id="PS50175">
    <property type="entry name" value="ASP_PROT_RETROV"/>
    <property type="match status" value="1"/>
</dbReference>
<dbReference type="PANTHER" id="PTHR24559:SF444">
    <property type="entry name" value="REVERSE TRANSCRIPTASE DOMAIN-CONTAINING PROTEIN"/>
    <property type="match status" value="1"/>
</dbReference>
<dbReference type="Gene3D" id="2.40.70.10">
    <property type="entry name" value="Acid Proteases"/>
    <property type="match status" value="1"/>
</dbReference>
<dbReference type="InterPro" id="IPR053134">
    <property type="entry name" value="RNA-dir_DNA_polymerase"/>
</dbReference>
<evidence type="ECO:0000313" key="5">
    <source>
        <dbReference type="Proteomes" id="UP000289738"/>
    </source>
</evidence>
<feature type="region of interest" description="Disordered" evidence="2">
    <location>
        <begin position="351"/>
        <end position="394"/>
    </location>
</feature>
<evidence type="ECO:0000259" key="3">
    <source>
        <dbReference type="PROSITE" id="PS50175"/>
    </source>
</evidence>
<reference evidence="4 5" key="1">
    <citation type="submission" date="2019-01" db="EMBL/GenBank/DDBJ databases">
        <title>Sequencing of cultivated peanut Arachis hypogaea provides insights into genome evolution and oil improvement.</title>
        <authorList>
            <person name="Chen X."/>
        </authorList>
    </citation>
    <scope>NUCLEOTIDE SEQUENCE [LARGE SCALE GENOMIC DNA]</scope>
    <source>
        <strain evidence="5">cv. Fuhuasheng</strain>
        <tissue evidence="4">Leaves</tissue>
    </source>
</reference>
<dbReference type="GO" id="GO:0006508">
    <property type="term" value="P:proteolysis"/>
    <property type="evidence" value="ECO:0007669"/>
    <property type="project" value="InterPro"/>
</dbReference>
<name>A0A445EWF1_ARAHY</name>
<feature type="region of interest" description="Disordered" evidence="2">
    <location>
        <begin position="76"/>
        <end position="162"/>
    </location>
</feature>
<dbReference type="InterPro" id="IPR005162">
    <property type="entry name" value="Retrotrans_gag_dom"/>
</dbReference>
<dbReference type="GO" id="GO:0004190">
    <property type="term" value="F:aspartic-type endopeptidase activity"/>
    <property type="evidence" value="ECO:0007669"/>
    <property type="project" value="InterPro"/>
</dbReference>
<dbReference type="Gene3D" id="3.10.10.10">
    <property type="entry name" value="HIV Type 1 Reverse Transcriptase, subunit A, domain 1"/>
    <property type="match status" value="1"/>
</dbReference>
<feature type="compositionally biased region" description="Basic residues" evidence="2">
    <location>
        <begin position="94"/>
        <end position="103"/>
    </location>
</feature>
<feature type="compositionally biased region" description="Basic and acidic residues" evidence="2">
    <location>
        <begin position="467"/>
        <end position="485"/>
    </location>
</feature>
<proteinExistence type="predicted"/>
<dbReference type="SUPFAM" id="SSF56672">
    <property type="entry name" value="DNA/RNA polymerases"/>
    <property type="match status" value="1"/>
</dbReference>
<dbReference type="InterPro" id="IPR021109">
    <property type="entry name" value="Peptidase_aspartic_dom_sf"/>
</dbReference>
<accession>A0A445EWF1</accession>
<comment type="caution">
    <text evidence="4">The sequence shown here is derived from an EMBL/GenBank/DDBJ whole genome shotgun (WGS) entry which is preliminary data.</text>
</comment>
<dbReference type="Proteomes" id="UP000289738">
    <property type="component" value="Chromosome A01"/>
</dbReference>